<organism evidence="2 3">
    <name type="scientific">Symbiodinium natans</name>
    <dbReference type="NCBI Taxonomy" id="878477"/>
    <lineage>
        <taxon>Eukaryota</taxon>
        <taxon>Sar</taxon>
        <taxon>Alveolata</taxon>
        <taxon>Dinophyceae</taxon>
        <taxon>Suessiales</taxon>
        <taxon>Symbiodiniaceae</taxon>
        <taxon>Symbiodinium</taxon>
    </lineage>
</organism>
<name>A0A812V4G2_9DINO</name>
<evidence type="ECO:0000313" key="2">
    <source>
        <dbReference type="EMBL" id="CAE7600944.1"/>
    </source>
</evidence>
<dbReference type="EMBL" id="CAJNDS010002797">
    <property type="protein sequence ID" value="CAE7600944.1"/>
    <property type="molecule type" value="Genomic_DNA"/>
</dbReference>
<reference evidence="2" key="1">
    <citation type="submission" date="2021-02" db="EMBL/GenBank/DDBJ databases">
        <authorList>
            <person name="Dougan E. K."/>
            <person name="Rhodes N."/>
            <person name="Thang M."/>
            <person name="Chan C."/>
        </authorList>
    </citation>
    <scope>NUCLEOTIDE SEQUENCE</scope>
</reference>
<keyword evidence="3" id="KW-1185">Reference proteome</keyword>
<dbReference type="OrthoDB" id="10264538at2759"/>
<feature type="region of interest" description="Disordered" evidence="1">
    <location>
        <begin position="30"/>
        <end position="51"/>
    </location>
</feature>
<accession>A0A812V4G2</accession>
<evidence type="ECO:0000313" key="3">
    <source>
        <dbReference type="Proteomes" id="UP000604046"/>
    </source>
</evidence>
<comment type="caution">
    <text evidence="2">The sequence shown here is derived from an EMBL/GenBank/DDBJ whole genome shotgun (WGS) entry which is preliminary data.</text>
</comment>
<sequence>MAEDFSSSSVATPDMVAAVFAAALEQVEPPASLPAPSLPGKRQKRCRDGSGFSCRPSSLTCCTDSEKQAFALGRAGKLSTTLTSKDAERHARHALIPASSKESDSATHLGLEGLLHCRGRRYRNSMLKVLLHAWLRAVASSASGQGPRVTGDSKFLTFQVPVQSAAWNAWRRATAAAALQRRQDALDTVLNTNLELVQDCQEIAVKVALQRLVAAAAC</sequence>
<protein>
    <submittedName>
        <fullName evidence="2">Uncharacterized protein</fullName>
    </submittedName>
</protein>
<gene>
    <name evidence="2" type="ORF">SNAT2548_LOCUS34180</name>
</gene>
<dbReference type="Proteomes" id="UP000604046">
    <property type="component" value="Unassembled WGS sequence"/>
</dbReference>
<dbReference type="AlphaFoldDB" id="A0A812V4G2"/>
<proteinExistence type="predicted"/>
<evidence type="ECO:0000256" key="1">
    <source>
        <dbReference type="SAM" id="MobiDB-lite"/>
    </source>
</evidence>